<evidence type="ECO:0000259" key="1">
    <source>
        <dbReference type="Pfam" id="PF00535"/>
    </source>
</evidence>
<feature type="domain" description="Glycosyltransferase 2-like" evidence="1">
    <location>
        <begin position="8"/>
        <end position="149"/>
    </location>
</feature>
<keyword evidence="3" id="KW-1185">Reference proteome</keyword>
<proteinExistence type="predicted"/>
<dbReference type="Pfam" id="PF00535">
    <property type="entry name" value="Glycos_transf_2"/>
    <property type="match status" value="1"/>
</dbReference>
<sequence length="263" mass="28605">MYKQQRVCVVIPALNEELSIHQVIQGLLNLKGGSNQTIIDEVVVCDNGSTDSTARVAKHAGASVVYEPTPGYGRACLKAINALTEPDIILFIDADHAFLAHQAMPLISAIARGYDLAIGSRTLGRMEKGALTLPQRLGNQLASAFIYGLWHHEVTDLGPYRAINASSLDKLNMQDQTFGWTIEMQIKAIQHNLQITEIPVDTRRRIGVSKISGTIKGSIKAGMGILGMIAKLWWQEQKNGHSDEVRNALNLPSEGSLTKGGNV</sequence>
<comment type="caution">
    <text evidence="2">The sequence shown here is derived from an EMBL/GenBank/DDBJ whole genome shotgun (WGS) entry which is preliminary data.</text>
</comment>
<dbReference type="RefSeq" id="WP_344799180.1">
    <property type="nucleotide sequence ID" value="NZ_BAABBN010000007.1"/>
</dbReference>
<reference evidence="3" key="1">
    <citation type="journal article" date="2019" name="Int. J. Syst. Evol. Microbiol.">
        <title>The Global Catalogue of Microorganisms (GCM) 10K type strain sequencing project: providing services to taxonomists for standard genome sequencing and annotation.</title>
        <authorList>
            <consortium name="The Broad Institute Genomics Platform"/>
            <consortium name="The Broad Institute Genome Sequencing Center for Infectious Disease"/>
            <person name="Wu L."/>
            <person name="Ma J."/>
        </authorList>
    </citation>
    <scope>NUCLEOTIDE SEQUENCE [LARGE SCALE GENOMIC DNA]</scope>
    <source>
        <strain evidence="3">JCM 17551</strain>
    </source>
</reference>
<organism evidence="2 3">
    <name type="scientific">Litoribacillus peritrichatus</name>
    <dbReference type="NCBI Taxonomy" id="718191"/>
    <lineage>
        <taxon>Bacteria</taxon>
        <taxon>Pseudomonadati</taxon>
        <taxon>Pseudomonadota</taxon>
        <taxon>Gammaproteobacteria</taxon>
        <taxon>Oceanospirillales</taxon>
        <taxon>Oceanospirillaceae</taxon>
        <taxon>Litoribacillus</taxon>
    </lineage>
</organism>
<dbReference type="PANTHER" id="PTHR48090:SF7">
    <property type="entry name" value="RFBJ PROTEIN"/>
    <property type="match status" value="1"/>
</dbReference>
<dbReference type="EMBL" id="BAABBN010000007">
    <property type="protein sequence ID" value="GAA3929845.1"/>
    <property type="molecule type" value="Genomic_DNA"/>
</dbReference>
<dbReference type="InterPro" id="IPR050256">
    <property type="entry name" value="Glycosyltransferase_2"/>
</dbReference>
<dbReference type="SUPFAM" id="SSF53448">
    <property type="entry name" value="Nucleotide-diphospho-sugar transferases"/>
    <property type="match status" value="1"/>
</dbReference>
<gene>
    <name evidence="2" type="ORF">GCM10022277_28070</name>
</gene>
<dbReference type="Gene3D" id="3.90.550.10">
    <property type="entry name" value="Spore Coat Polysaccharide Biosynthesis Protein SpsA, Chain A"/>
    <property type="match status" value="1"/>
</dbReference>
<dbReference type="InterPro" id="IPR001173">
    <property type="entry name" value="Glyco_trans_2-like"/>
</dbReference>
<name>A0ABP7MTD7_9GAMM</name>
<dbReference type="PANTHER" id="PTHR48090">
    <property type="entry name" value="UNDECAPRENYL-PHOSPHATE 4-DEOXY-4-FORMAMIDO-L-ARABINOSE TRANSFERASE-RELATED"/>
    <property type="match status" value="1"/>
</dbReference>
<evidence type="ECO:0000313" key="2">
    <source>
        <dbReference type="EMBL" id="GAA3929845.1"/>
    </source>
</evidence>
<evidence type="ECO:0000313" key="3">
    <source>
        <dbReference type="Proteomes" id="UP001501565"/>
    </source>
</evidence>
<dbReference type="Proteomes" id="UP001501565">
    <property type="component" value="Unassembled WGS sequence"/>
</dbReference>
<dbReference type="InterPro" id="IPR029044">
    <property type="entry name" value="Nucleotide-diphossugar_trans"/>
</dbReference>
<accession>A0ABP7MTD7</accession>
<dbReference type="CDD" id="cd04179">
    <property type="entry name" value="DPM_DPG-synthase_like"/>
    <property type="match status" value="1"/>
</dbReference>
<protein>
    <submittedName>
        <fullName evidence="2">Glycosyltransferase family 2 protein</fullName>
    </submittedName>
</protein>